<organism evidence="1 2">
    <name type="scientific">Lentilactobacillus hilgardii</name>
    <name type="common">Lactobacillus hilgardii</name>
    <dbReference type="NCBI Taxonomy" id="1588"/>
    <lineage>
        <taxon>Bacteria</taxon>
        <taxon>Bacillati</taxon>
        <taxon>Bacillota</taxon>
        <taxon>Bacilli</taxon>
        <taxon>Lactobacillales</taxon>
        <taxon>Lactobacillaceae</taxon>
        <taxon>Lentilactobacillus</taxon>
    </lineage>
</organism>
<dbReference type="RefSeq" id="WP_003553046.1">
    <property type="nucleotide sequence ID" value="NZ_CABKOL010000106.1"/>
</dbReference>
<evidence type="ECO:0000313" key="2">
    <source>
        <dbReference type="Proteomes" id="UP000465035"/>
    </source>
</evidence>
<dbReference type="PANTHER" id="PTHR40056">
    <property type="entry name" value="HYPOTHETICAL CYTOSOLIC PROTEIN"/>
    <property type="match status" value="1"/>
</dbReference>
<dbReference type="Proteomes" id="UP000465035">
    <property type="component" value="Chromosome"/>
</dbReference>
<protein>
    <submittedName>
        <fullName evidence="1">DUF1836 domain-containing protein</fullName>
    </submittedName>
</protein>
<dbReference type="PANTHER" id="PTHR40056:SF1">
    <property type="entry name" value="DUF1836 DOMAIN-CONTAINING PROTEIN"/>
    <property type="match status" value="1"/>
</dbReference>
<proteinExistence type="predicted"/>
<reference evidence="1 2" key="1">
    <citation type="submission" date="2019-12" db="EMBL/GenBank/DDBJ databases">
        <title>Lactobacillus hilgardii FLUB.</title>
        <authorList>
            <person name="Gustaw K."/>
        </authorList>
    </citation>
    <scope>NUCLEOTIDE SEQUENCE [LARGE SCALE GENOMIC DNA]</scope>
    <source>
        <strain evidence="1 2">FLUB</strain>
    </source>
</reference>
<name>A0A6P1E8X1_LENHI</name>
<dbReference type="Pfam" id="PF08876">
    <property type="entry name" value="DUF1836"/>
    <property type="match status" value="1"/>
</dbReference>
<dbReference type="EMBL" id="CP047121">
    <property type="protein sequence ID" value="QHB51671.1"/>
    <property type="molecule type" value="Genomic_DNA"/>
</dbReference>
<sequence length="173" mass="20070">MNPHICAIIFVLRLKELIKIKDDTVKRFARLSLPLYAELPSLNLYMDQVIDEVNQFLVPLTETKITKSMINSYVKQGLVDRPEKKRYSKQHLAEILVVSLMKPILSLDTIKKAIAIALKLDPVDKAYDQFIHAFNDELTKTQSQHLNAENYQRMAIRSLLYKLLVEEMVNKDL</sequence>
<dbReference type="AlphaFoldDB" id="A0A6P1E8X1"/>
<dbReference type="InterPro" id="IPR014975">
    <property type="entry name" value="DUF1836"/>
</dbReference>
<accession>A0A6P1E8X1</accession>
<dbReference type="GeneID" id="69057764"/>
<gene>
    <name evidence="1" type="ORF">GQR93_05280</name>
</gene>
<evidence type="ECO:0000313" key="1">
    <source>
        <dbReference type="EMBL" id="QHB51671.1"/>
    </source>
</evidence>